<comment type="similarity">
    <text evidence="1">Belongs to the nitroreductase family.</text>
</comment>
<dbReference type="CDD" id="cd02151">
    <property type="entry name" value="nitroreductase"/>
    <property type="match status" value="1"/>
</dbReference>
<dbReference type="PANTHER" id="PTHR43673">
    <property type="entry name" value="NAD(P)H NITROREDUCTASE YDGI-RELATED"/>
    <property type="match status" value="1"/>
</dbReference>
<dbReference type="Proteomes" id="UP001314903">
    <property type="component" value="Unassembled WGS sequence"/>
</dbReference>
<evidence type="ECO:0000313" key="5">
    <source>
        <dbReference type="Proteomes" id="UP001314903"/>
    </source>
</evidence>
<name>A0ABS4KIC1_9FIRM</name>
<evidence type="ECO:0000256" key="1">
    <source>
        <dbReference type="ARBA" id="ARBA00007118"/>
    </source>
</evidence>
<evidence type="ECO:0000256" key="2">
    <source>
        <dbReference type="ARBA" id="ARBA00023002"/>
    </source>
</evidence>
<dbReference type="EMBL" id="JAGGLI010000012">
    <property type="protein sequence ID" value="MBP2027536.1"/>
    <property type="molecule type" value="Genomic_DNA"/>
</dbReference>
<accession>A0ABS4KIC1</accession>
<reference evidence="4 5" key="1">
    <citation type="submission" date="2021-03" db="EMBL/GenBank/DDBJ databases">
        <title>Genomic Encyclopedia of Type Strains, Phase IV (KMG-IV): sequencing the most valuable type-strain genomes for metagenomic binning, comparative biology and taxonomic classification.</title>
        <authorList>
            <person name="Goeker M."/>
        </authorList>
    </citation>
    <scope>NUCLEOTIDE SEQUENCE [LARGE SCALE GENOMIC DNA]</scope>
    <source>
        <strain evidence="4 5">DSM 27512</strain>
    </source>
</reference>
<evidence type="ECO:0000313" key="4">
    <source>
        <dbReference type="EMBL" id="MBP2027536.1"/>
    </source>
</evidence>
<proteinExistence type="inferred from homology"/>
<feature type="domain" description="Nitroreductase" evidence="3">
    <location>
        <begin position="64"/>
        <end position="149"/>
    </location>
</feature>
<sequence>MLELLKSRRSIRKYENKSIEKNQIEELMKCALLSPTSKNSRPWEFIVVQDKDTLEKLSHSKGHGGAFLKDAPLGIVVLADPSKSEVWIEDASIASTIIHISAHSMGLGSCWIQIRGRNHSDSLTASEYVKETLNIPSNLEVDAIIAIGYPAEEKRSRNEDELLSEKIHYEVY</sequence>
<dbReference type="Gene3D" id="3.40.109.10">
    <property type="entry name" value="NADH Oxidase"/>
    <property type="match status" value="1"/>
</dbReference>
<dbReference type="RefSeq" id="WP_209660594.1">
    <property type="nucleotide sequence ID" value="NZ_JAGGLI010000012.1"/>
</dbReference>
<organism evidence="4 5">
    <name type="scientific">Acetoanaerobium pronyense</name>
    <dbReference type="NCBI Taxonomy" id="1482736"/>
    <lineage>
        <taxon>Bacteria</taxon>
        <taxon>Bacillati</taxon>
        <taxon>Bacillota</taxon>
        <taxon>Clostridia</taxon>
        <taxon>Peptostreptococcales</taxon>
        <taxon>Filifactoraceae</taxon>
        <taxon>Acetoanaerobium</taxon>
    </lineage>
</organism>
<feature type="domain" description="Nitroreductase" evidence="3">
    <location>
        <begin position="5"/>
        <end position="58"/>
    </location>
</feature>
<gene>
    <name evidence="4" type="ORF">J2Z35_001333</name>
</gene>
<keyword evidence="2" id="KW-0560">Oxidoreductase</keyword>
<dbReference type="PANTHER" id="PTHR43673:SF10">
    <property type="entry name" value="NADH DEHYDROGENASE_NAD(P)H NITROREDUCTASE XCC3605-RELATED"/>
    <property type="match status" value="1"/>
</dbReference>
<dbReference type="InterPro" id="IPR029479">
    <property type="entry name" value="Nitroreductase"/>
</dbReference>
<dbReference type="SUPFAM" id="SSF55469">
    <property type="entry name" value="FMN-dependent nitroreductase-like"/>
    <property type="match status" value="1"/>
</dbReference>
<dbReference type="Pfam" id="PF00881">
    <property type="entry name" value="Nitroreductase"/>
    <property type="match status" value="2"/>
</dbReference>
<keyword evidence="5" id="KW-1185">Reference proteome</keyword>
<comment type="caution">
    <text evidence="4">The sequence shown here is derived from an EMBL/GenBank/DDBJ whole genome shotgun (WGS) entry which is preliminary data.</text>
</comment>
<evidence type="ECO:0000259" key="3">
    <source>
        <dbReference type="Pfam" id="PF00881"/>
    </source>
</evidence>
<protein>
    <submittedName>
        <fullName evidence="4">Nitroreductase</fullName>
    </submittedName>
</protein>
<dbReference type="InterPro" id="IPR000415">
    <property type="entry name" value="Nitroreductase-like"/>
</dbReference>